<dbReference type="OrthoDB" id="659133at2"/>
<feature type="chain" id="PRO_5015162922" description="NIPSNAP protein" evidence="1">
    <location>
        <begin position="20"/>
        <end position="239"/>
    </location>
</feature>
<evidence type="ECO:0000313" key="3">
    <source>
        <dbReference type="Proteomes" id="UP000240978"/>
    </source>
</evidence>
<organism evidence="2 3">
    <name type="scientific">Chitinophaga ginsengisoli</name>
    <dbReference type="NCBI Taxonomy" id="363837"/>
    <lineage>
        <taxon>Bacteria</taxon>
        <taxon>Pseudomonadati</taxon>
        <taxon>Bacteroidota</taxon>
        <taxon>Chitinophagia</taxon>
        <taxon>Chitinophagales</taxon>
        <taxon>Chitinophagaceae</taxon>
        <taxon>Chitinophaga</taxon>
    </lineage>
</organism>
<comment type="caution">
    <text evidence="2">The sequence shown here is derived from an EMBL/GenBank/DDBJ whole genome shotgun (WGS) entry which is preliminary data.</text>
</comment>
<dbReference type="EMBL" id="PYGK01000005">
    <property type="protein sequence ID" value="PSL30974.1"/>
    <property type="molecule type" value="Genomic_DNA"/>
</dbReference>
<evidence type="ECO:0000313" key="2">
    <source>
        <dbReference type="EMBL" id="PSL30974.1"/>
    </source>
</evidence>
<name>A0A2P8GAJ4_9BACT</name>
<dbReference type="RefSeq" id="WP_106602803.1">
    <property type="nucleotide sequence ID" value="NZ_PYGK01000005.1"/>
</dbReference>
<proteinExistence type="predicted"/>
<gene>
    <name evidence="2" type="ORF">CLV42_105337</name>
</gene>
<keyword evidence="3" id="KW-1185">Reference proteome</keyword>
<accession>A0A2P8GAJ4</accession>
<evidence type="ECO:0008006" key="4">
    <source>
        <dbReference type="Google" id="ProtNLM"/>
    </source>
</evidence>
<evidence type="ECO:0000256" key="1">
    <source>
        <dbReference type="SAM" id="SignalP"/>
    </source>
</evidence>
<protein>
    <recommendedName>
        <fullName evidence="4">NIPSNAP protein</fullName>
    </recommendedName>
</protein>
<keyword evidence="1" id="KW-0732">Signal</keyword>
<sequence length="239" mass="26516">MKKVFLVLLLIPLLGTAQTKTVLTTNLVFAKNDKAALFEKALASHVQKYHTGDLSWRVWTIESGPNFGGYLLVEGPNTWDALDGRGDISTAHTADWNNNVMPLIEGRGEGGYYVYQPDLSTVQLTDYAAKATINHITANPGKIANVQELIKKMKKVWEAGKESVAVYMLNSSGEPGYIIVTRLKDGLKELSADYRKPLAARFDEVNGTGSFDAWLKDYADAVKVRWTELIFFNPNLSSK</sequence>
<dbReference type="AlphaFoldDB" id="A0A2P8GAJ4"/>
<dbReference type="Proteomes" id="UP000240978">
    <property type="component" value="Unassembled WGS sequence"/>
</dbReference>
<feature type="signal peptide" evidence="1">
    <location>
        <begin position="1"/>
        <end position="19"/>
    </location>
</feature>
<reference evidence="2 3" key="1">
    <citation type="submission" date="2018-03" db="EMBL/GenBank/DDBJ databases">
        <title>Genomic Encyclopedia of Archaeal and Bacterial Type Strains, Phase II (KMG-II): from individual species to whole genera.</title>
        <authorList>
            <person name="Goeker M."/>
        </authorList>
    </citation>
    <scope>NUCLEOTIDE SEQUENCE [LARGE SCALE GENOMIC DNA]</scope>
    <source>
        <strain evidence="2 3">DSM 18107</strain>
    </source>
</reference>